<keyword evidence="3" id="KW-1185">Reference proteome</keyword>
<comment type="caution">
    <text evidence="2">The sequence shown here is derived from an EMBL/GenBank/DDBJ whole genome shotgun (WGS) entry which is preliminary data.</text>
</comment>
<dbReference type="Proteomes" id="UP001260980">
    <property type="component" value="Unassembled WGS sequence"/>
</dbReference>
<evidence type="ECO:0000256" key="1">
    <source>
        <dbReference type="SAM" id="Phobius"/>
    </source>
</evidence>
<name>A0ABU3RL57_9BACL</name>
<accession>A0ABU3RL57</accession>
<evidence type="ECO:0000313" key="3">
    <source>
        <dbReference type="Proteomes" id="UP001260980"/>
    </source>
</evidence>
<dbReference type="EMBL" id="JAWCUD010000011">
    <property type="protein sequence ID" value="MDU0204826.1"/>
    <property type="molecule type" value="Genomic_DNA"/>
</dbReference>
<evidence type="ECO:0000313" key="2">
    <source>
        <dbReference type="EMBL" id="MDU0204826.1"/>
    </source>
</evidence>
<keyword evidence="1" id="KW-0812">Transmembrane</keyword>
<gene>
    <name evidence="2" type="ORF">RQP52_27465</name>
</gene>
<proteinExistence type="predicted"/>
<keyword evidence="1" id="KW-0472">Membrane</keyword>
<protein>
    <submittedName>
        <fullName evidence="2">Uncharacterized protein</fullName>
    </submittedName>
</protein>
<feature type="transmembrane region" description="Helical" evidence="1">
    <location>
        <begin position="29"/>
        <end position="47"/>
    </location>
</feature>
<dbReference type="RefSeq" id="WP_315954799.1">
    <property type="nucleotide sequence ID" value="NZ_JAWCUD010000011.1"/>
</dbReference>
<keyword evidence="1" id="KW-1133">Transmembrane helix</keyword>
<sequence length="96" mass="10597">MNPNTGRTYYNNNTYSSSVPTGSRVGSSMWPMVGAFAAGTFLGSMLHPWGGYYPTTGGGYVNQSFSFFSMMLDIILFIAVIAIIIAVVRTFRRRSY</sequence>
<feature type="transmembrane region" description="Helical" evidence="1">
    <location>
        <begin position="67"/>
        <end position="88"/>
    </location>
</feature>
<reference evidence="2 3" key="1">
    <citation type="submission" date="2023-10" db="EMBL/GenBank/DDBJ databases">
        <title>Paenibacillus strain PFR10 Genome sequencing and assembly.</title>
        <authorList>
            <person name="Kim I."/>
        </authorList>
    </citation>
    <scope>NUCLEOTIDE SEQUENCE [LARGE SCALE GENOMIC DNA]</scope>
    <source>
        <strain evidence="2 3">PFR10</strain>
    </source>
</reference>
<organism evidence="2 3">
    <name type="scientific">Paenibacillus violae</name>
    <dbReference type="NCBI Taxonomy" id="3077234"/>
    <lineage>
        <taxon>Bacteria</taxon>
        <taxon>Bacillati</taxon>
        <taxon>Bacillota</taxon>
        <taxon>Bacilli</taxon>
        <taxon>Bacillales</taxon>
        <taxon>Paenibacillaceae</taxon>
        <taxon>Paenibacillus</taxon>
    </lineage>
</organism>